<name>A0A914LBE6_MELIC</name>
<dbReference type="AlphaFoldDB" id="A0A914LBE6"/>
<dbReference type="Proteomes" id="UP000887563">
    <property type="component" value="Unplaced"/>
</dbReference>
<protein>
    <submittedName>
        <fullName evidence="3">Uncharacterized protein</fullName>
    </submittedName>
</protein>
<organism evidence="2 3">
    <name type="scientific">Meloidogyne incognita</name>
    <name type="common">Southern root-knot nematode worm</name>
    <name type="synonym">Oxyuris incognita</name>
    <dbReference type="NCBI Taxonomy" id="6306"/>
    <lineage>
        <taxon>Eukaryota</taxon>
        <taxon>Metazoa</taxon>
        <taxon>Ecdysozoa</taxon>
        <taxon>Nematoda</taxon>
        <taxon>Chromadorea</taxon>
        <taxon>Rhabditida</taxon>
        <taxon>Tylenchina</taxon>
        <taxon>Tylenchomorpha</taxon>
        <taxon>Tylenchoidea</taxon>
        <taxon>Meloidogynidae</taxon>
        <taxon>Meloidogyninae</taxon>
        <taxon>Meloidogyne</taxon>
        <taxon>Meloidogyne incognita group</taxon>
    </lineage>
</organism>
<accession>A0A914LBE6</accession>
<reference evidence="3" key="1">
    <citation type="submission" date="2022-11" db="UniProtKB">
        <authorList>
            <consortium name="WormBaseParasite"/>
        </authorList>
    </citation>
    <scope>IDENTIFICATION</scope>
</reference>
<sequence length="234" mass="26225">MEEGHPELPTNSADSSVRGDDELRMFHGPASLGGLIEALEAYEGSPVILAFFASGRDLIVQIKKYILNSEMEGHPELPTNSVDSLIGDDELRMFHGPVSLGGLIDALEAYEGSPVILLQSGLRRQLFIYKRPIGTCIQKNNEWILDPPFDHPLRNVQIAEAVANCEAEERTRVDYERMVLIRKRQAARADRLRPRVAARVGQRVDFTVLFASGRDLIVQWYSNPPENQNGNNNF</sequence>
<feature type="region of interest" description="Disordered" evidence="1">
    <location>
        <begin position="1"/>
        <end position="20"/>
    </location>
</feature>
<keyword evidence="2" id="KW-1185">Reference proteome</keyword>
<proteinExistence type="predicted"/>
<evidence type="ECO:0000256" key="1">
    <source>
        <dbReference type="SAM" id="MobiDB-lite"/>
    </source>
</evidence>
<evidence type="ECO:0000313" key="2">
    <source>
        <dbReference type="Proteomes" id="UP000887563"/>
    </source>
</evidence>
<dbReference type="WBParaSite" id="Minc3s00375g11229">
    <property type="protein sequence ID" value="Minc3s00375g11229"/>
    <property type="gene ID" value="Minc3s00375g11229"/>
</dbReference>
<evidence type="ECO:0000313" key="3">
    <source>
        <dbReference type="WBParaSite" id="Minc3s00375g11229"/>
    </source>
</evidence>